<evidence type="ECO:0000313" key="2">
    <source>
        <dbReference type="Proteomes" id="UP001631969"/>
    </source>
</evidence>
<gene>
    <name evidence="1" type="ORF">ACI1P1_14020</name>
</gene>
<sequence length="45" mass="5009">MGNRWDDMKDAAIDAVSKSLENGFDVIKTAQELNEKYGNDSDSDD</sequence>
<proteinExistence type="predicted"/>
<evidence type="ECO:0000313" key="1">
    <source>
        <dbReference type="EMBL" id="MFM9329405.1"/>
    </source>
</evidence>
<comment type="caution">
    <text evidence="1">The sequence shown here is derived from an EMBL/GenBank/DDBJ whole genome shotgun (WGS) entry which is preliminary data.</text>
</comment>
<protein>
    <submittedName>
        <fullName evidence="1">Uncharacterized protein</fullName>
    </submittedName>
</protein>
<dbReference type="Proteomes" id="UP001631969">
    <property type="component" value="Unassembled WGS sequence"/>
</dbReference>
<keyword evidence="2" id="KW-1185">Reference proteome</keyword>
<accession>A0ACC7NZ01</accession>
<dbReference type="EMBL" id="JBJURJ010000008">
    <property type="protein sequence ID" value="MFM9329405.1"/>
    <property type="molecule type" value="Genomic_DNA"/>
</dbReference>
<reference evidence="1" key="1">
    <citation type="submission" date="2024-12" db="EMBL/GenBank/DDBJ databases">
        <authorList>
            <person name="Wu N."/>
        </authorList>
    </citation>
    <scope>NUCLEOTIDE SEQUENCE</scope>
    <source>
        <strain evidence="1">P15</strain>
    </source>
</reference>
<name>A0ACC7NZ01_9BACL</name>
<organism evidence="1 2">
    <name type="scientific">Paenibacillus mesotrionivorans</name>
    <dbReference type="NCBI Taxonomy" id="3160968"/>
    <lineage>
        <taxon>Bacteria</taxon>
        <taxon>Bacillati</taxon>
        <taxon>Bacillota</taxon>
        <taxon>Bacilli</taxon>
        <taxon>Bacillales</taxon>
        <taxon>Paenibacillaceae</taxon>
        <taxon>Paenibacillus</taxon>
    </lineage>
</organism>